<comment type="subcellular location">
    <subcellularLocation>
        <location evidence="1">Membrane</location>
    </subcellularLocation>
</comment>
<dbReference type="Gene3D" id="3.20.20.190">
    <property type="entry name" value="Phosphatidylinositol (PI) phosphodiesterase"/>
    <property type="match status" value="1"/>
</dbReference>
<evidence type="ECO:0000313" key="13">
    <source>
        <dbReference type="Proteomes" id="UP000050424"/>
    </source>
</evidence>
<dbReference type="Gene3D" id="1.20.120.1770">
    <property type="match status" value="1"/>
</dbReference>
<dbReference type="GO" id="GO:0008081">
    <property type="term" value="F:phosphoric diester hydrolase activity"/>
    <property type="evidence" value="ECO:0007669"/>
    <property type="project" value="InterPro"/>
</dbReference>
<feature type="domain" description="Cytochrome b561" evidence="11">
    <location>
        <begin position="514"/>
        <end position="635"/>
    </location>
</feature>
<evidence type="ECO:0000256" key="4">
    <source>
        <dbReference type="ARBA" id="ARBA00022982"/>
    </source>
</evidence>
<dbReference type="STRING" id="78410.A0A0P7B7H6"/>
<evidence type="ECO:0000259" key="10">
    <source>
        <dbReference type="SMART" id="SM00664"/>
    </source>
</evidence>
<evidence type="ECO:0000259" key="11">
    <source>
        <dbReference type="SMART" id="SM00665"/>
    </source>
</evidence>
<keyword evidence="9" id="KW-0732">Signal</keyword>
<protein>
    <recommendedName>
        <fullName evidence="14">Cytochrome b561 domain-containing protein</fullName>
    </recommendedName>
</protein>
<feature type="signal peptide" evidence="9">
    <location>
        <begin position="1"/>
        <end position="19"/>
    </location>
</feature>
<evidence type="ECO:0000256" key="8">
    <source>
        <dbReference type="SAM" id="Phobius"/>
    </source>
</evidence>
<dbReference type="OrthoDB" id="7984201at2759"/>
<evidence type="ECO:0000256" key="9">
    <source>
        <dbReference type="SAM" id="SignalP"/>
    </source>
</evidence>
<dbReference type="CDD" id="cd08760">
    <property type="entry name" value="Cyt_b561_FRRS1_like"/>
    <property type="match status" value="1"/>
</dbReference>
<reference evidence="12 13" key="1">
    <citation type="submission" date="2015-09" db="EMBL/GenBank/DDBJ databases">
        <title>Draft genome of a European isolate of the apple canker pathogen Neonectria ditissima.</title>
        <authorList>
            <person name="Gomez-Cortecero A."/>
            <person name="Harrison R.J."/>
            <person name="Armitage A.D."/>
        </authorList>
    </citation>
    <scope>NUCLEOTIDE SEQUENCE [LARGE SCALE GENOMIC DNA]</scope>
    <source>
        <strain evidence="12 13">R09/05</strain>
    </source>
</reference>
<dbReference type="SUPFAM" id="SSF51695">
    <property type="entry name" value="PLC-like phosphodiesterases"/>
    <property type="match status" value="1"/>
</dbReference>
<evidence type="ECO:0000256" key="7">
    <source>
        <dbReference type="SAM" id="MobiDB-lite"/>
    </source>
</evidence>
<organism evidence="12 13">
    <name type="scientific">Neonectria ditissima</name>
    <dbReference type="NCBI Taxonomy" id="78410"/>
    <lineage>
        <taxon>Eukaryota</taxon>
        <taxon>Fungi</taxon>
        <taxon>Dikarya</taxon>
        <taxon>Ascomycota</taxon>
        <taxon>Pezizomycotina</taxon>
        <taxon>Sordariomycetes</taxon>
        <taxon>Hypocreomycetidae</taxon>
        <taxon>Hypocreales</taxon>
        <taxon>Nectriaceae</taxon>
        <taxon>Neonectria</taxon>
    </lineage>
</organism>
<dbReference type="Proteomes" id="UP000050424">
    <property type="component" value="Unassembled WGS sequence"/>
</dbReference>
<evidence type="ECO:0000313" key="12">
    <source>
        <dbReference type="EMBL" id="KPM36454.1"/>
    </source>
</evidence>
<keyword evidence="13" id="KW-1185">Reference proteome</keyword>
<keyword evidence="2" id="KW-0813">Transport</keyword>
<dbReference type="AlphaFoldDB" id="A0A0P7B7H6"/>
<feature type="chain" id="PRO_5006135475" description="Cytochrome b561 domain-containing protein" evidence="9">
    <location>
        <begin position="20"/>
        <end position="750"/>
    </location>
</feature>
<feature type="transmembrane region" description="Helical" evidence="8">
    <location>
        <begin position="580"/>
        <end position="598"/>
    </location>
</feature>
<sequence>MRVLHVTPFITVALAACNGHDGLCSRKYSDITFVGSHNSAFVGITPVHNQYKSVTEQLDLGVRFLQAQTQDKDGEIEMCHTACWELDEGPLTQYLQEVADWMDDNPDDVVTMLLTNTDAISVTQFDEAFDSTGLKQYVFHPEKKMALDEWPTLQELLDAGSRLIVFMDYHMDESKVDYIINEFDYFWETPFGETDSSFPTCEVDRPENGDPSVLMGMMNHMLNYELLGIVIPNQAEAGKTNSDESIQKQVDLCEGQWGKKPNVVLCRRAVLYRVVSTDLTTAMLLRNLGRLALATAAALLPFPSVLAKDDPDNPSGQSTFISPKGNVGFALTIAENKDTELYFSIRAPMDVSWAAVGLGSDDMPGALYLIIYRDERGTGVTFSPRLAYGHYEPKYYDGLEYDVLNGTGVGENYYTFTARCKNCRSWASGGSSRGYLDVSSTNSKTIYAYGPRESFRSSSYKAPLKYHQEYGSFSINMKRTEGSAEAPVLNDDSETSGAELLTNTKAANNWKTPLHGAVMIVCVAVLMPLGVVLLRSGVGVKWHVLNQTIAMLGAFGAAALGIVNSFYYQRSRGFDSTHQIIGFVVVALLLAQFGLGFFHHTQYKKTQGPTTYGTIHLWVGRIILFFGTLNCFVGFTFAVNRKYGMILAALVLFICFFGLFAIFGRGYLNKKKRGVGRGPQGYNPEPWRQQQQPYQQHTSYPSDPPPGYEASSSHVGLRSVSPATPWRSSERKDDDNDLDLGSQQRPREFT</sequence>
<dbReference type="Pfam" id="PF16010">
    <property type="entry name" value="CDH-cyt"/>
    <property type="match status" value="1"/>
</dbReference>
<feature type="transmembrane region" description="Helical" evidence="8">
    <location>
        <begin position="618"/>
        <end position="637"/>
    </location>
</feature>
<keyword evidence="3 8" id="KW-0812">Transmembrane</keyword>
<dbReference type="GO" id="GO:0016020">
    <property type="term" value="C:membrane"/>
    <property type="evidence" value="ECO:0007669"/>
    <property type="project" value="UniProtKB-SubCell"/>
</dbReference>
<keyword evidence="6 8" id="KW-0472">Membrane</keyword>
<feature type="domain" description="DOMON" evidence="10">
    <location>
        <begin position="353"/>
        <end position="450"/>
    </location>
</feature>
<dbReference type="CDD" id="cd09630">
    <property type="entry name" value="CDH_like_cytochrome"/>
    <property type="match status" value="1"/>
</dbReference>
<dbReference type="SUPFAM" id="SSF49344">
    <property type="entry name" value="CBD9-like"/>
    <property type="match status" value="1"/>
</dbReference>
<dbReference type="PANTHER" id="PTHR47797">
    <property type="entry name" value="DEHYDROGENASE, PUTATIVE (AFU_ORTHOLOGUE AFUA_8G05805)-RELATED"/>
    <property type="match status" value="1"/>
</dbReference>
<dbReference type="PROSITE" id="PS51257">
    <property type="entry name" value="PROKAR_LIPOPROTEIN"/>
    <property type="match status" value="1"/>
</dbReference>
<feature type="region of interest" description="Disordered" evidence="7">
    <location>
        <begin position="678"/>
        <end position="750"/>
    </location>
</feature>
<dbReference type="Gene3D" id="2.60.40.1210">
    <property type="entry name" value="Cellobiose dehydrogenase, cytochrome domain"/>
    <property type="match status" value="1"/>
</dbReference>
<comment type="caution">
    <text evidence="12">The sequence shown here is derived from an EMBL/GenBank/DDBJ whole genome shotgun (WGS) entry which is preliminary data.</text>
</comment>
<dbReference type="EMBL" id="LKCW01000203">
    <property type="protein sequence ID" value="KPM36454.1"/>
    <property type="molecule type" value="Genomic_DNA"/>
</dbReference>
<evidence type="ECO:0000256" key="6">
    <source>
        <dbReference type="ARBA" id="ARBA00023136"/>
    </source>
</evidence>
<gene>
    <name evidence="12" type="ORF">AK830_g10128</name>
</gene>
<dbReference type="SMART" id="SM00664">
    <property type="entry name" value="DoH"/>
    <property type="match status" value="1"/>
</dbReference>
<feature type="transmembrane region" description="Helical" evidence="8">
    <location>
        <begin position="548"/>
        <end position="568"/>
    </location>
</feature>
<feature type="transmembrane region" description="Helical" evidence="8">
    <location>
        <begin position="643"/>
        <end position="663"/>
    </location>
</feature>
<name>A0A0P7B7H6_9HYPO</name>
<evidence type="ECO:0008006" key="14">
    <source>
        <dbReference type="Google" id="ProtNLM"/>
    </source>
</evidence>
<feature type="transmembrane region" description="Helical" evidence="8">
    <location>
        <begin position="514"/>
        <end position="536"/>
    </location>
</feature>
<dbReference type="GO" id="GO:0006629">
    <property type="term" value="P:lipid metabolic process"/>
    <property type="evidence" value="ECO:0007669"/>
    <property type="project" value="InterPro"/>
</dbReference>
<dbReference type="SMART" id="SM00665">
    <property type="entry name" value="B561"/>
    <property type="match status" value="1"/>
</dbReference>
<evidence type="ECO:0000256" key="5">
    <source>
        <dbReference type="ARBA" id="ARBA00022989"/>
    </source>
</evidence>
<evidence type="ECO:0000256" key="3">
    <source>
        <dbReference type="ARBA" id="ARBA00022692"/>
    </source>
</evidence>
<proteinExistence type="predicted"/>
<dbReference type="PANTHER" id="PTHR47797:SF1">
    <property type="entry name" value="CYTOCHROME B561 DOMAIN-CONTAINING PROTEIN-RELATED"/>
    <property type="match status" value="1"/>
</dbReference>
<dbReference type="InterPro" id="IPR017946">
    <property type="entry name" value="PLC-like_Pdiesterase_TIM-brl"/>
</dbReference>
<keyword evidence="5 8" id="KW-1133">Transmembrane helix</keyword>
<dbReference type="InterPro" id="IPR006593">
    <property type="entry name" value="Cyt_b561/ferric_Rdtase_TM"/>
</dbReference>
<keyword evidence="4" id="KW-0249">Electron transport</keyword>
<dbReference type="Pfam" id="PF26146">
    <property type="entry name" value="PI-PLC_X"/>
    <property type="match status" value="1"/>
</dbReference>
<evidence type="ECO:0000256" key="2">
    <source>
        <dbReference type="ARBA" id="ARBA00022448"/>
    </source>
</evidence>
<evidence type="ECO:0000256" key="1">
    <source>
        <dbReference type="ARBA" id="ARBA00004370"/>
    </source>
</evidence>
<dbReference type="InterPro" id="IPR005018">
    <property type="entry name" value="DOMON_domain"/>
</dbReference>
<accession>A0A0P7B7H6</accession>
<dbReference type="InterPro" id="IPR015920">
    <property type="entry name" value="Cellobiose_DH-like_cyt"/>
</dbReference>